<dbReference type="AlphaFoldDB" id="A0A7H8Q5Z8"/>
<gene>
    <name evidence="1" type="ORF">HF394_01560</name>
</gene>
<evidence type="ECO:0000313" key="2">
    <source>
        <dbReference type="Proteomes" id="UP000509222"/>
    </source>
</evidence>
<evidence type="ECO:0000313" key="1">
    <source>
        <dbReference type="EMBL" id="QKX49364.1"/>
    </source>
</evidence>
<name>A0A7H8Q5Z8_9BACL</name>
<sequence>MRYLQYKGVIEREYKKSLKKIMYELCVEQGLSASQGAKKLGVAKELFVYWRHHYRYERKQLLFDQTVKEVDKLEEVYAEDAKSIQLNKSFLHKNDKSLSGLEELVDHMIDYYKMVHYNSKGLALEAAKLPLYEFSRGVVERYRQGDLLAEAKANSKITQ</sequence>
<dbReference type="Proteomes" id="UP000509222">
    <property type="component" value="Chromosome"/>
</dbReference>
<protein>
    <recommendedName>
        <fullName evidence="3">Transposase</fullName>
    </recommendedName>
</protein>
<reference evidence="1 2" key="1">
    <citation type="submission" date="2020-04" db="EMBL/GenBank/DDBJ databases">
        <authorList>
            <person name="Pajer P."/>
            <person name="Broz P."/>
        </authorList>
    </citation>
    <scope>NUCLEOTIDE SEQUENCE [LARGE SCALE GENOMIC DNA]</scope>
    <source>
        <strain evidence="2">NRL-ATB46093</strain>
    </source>
</reference>
<dbReference type="EMBL" id="CP051177">
    <property type="protein sequence ID" value="QKX49364.1"/>
    <property type="molecule type" value="Genomic_DNA"/>
</dbReference>
<keyword evidence="2" id="KW-1185">Reference proteome</keyword>
<organism evidence="1 2">
    <name type="scientific">Planococcus glaciei</name>
    <dbReference type="NCBI Taxonomy" id="459472"/>
    <lineage>
        <taxon>Bacteria</taxon>
        <taxon>Bacillati</taxon>
        <taxon>Bacillota</taxon>
        <taxon>Bacilli</taxon>
        <taxon>Bacillales</taxon>
        <taxon>Caryophanaceae</taxon>
        <taxon>Planococcus</taxon>
    </lineage>
</organism>
<proteinExistence type="predicted"/>
<accession>A0A7H8Q5Z8</accession>
<evidence type="ECO:0008006" key="3">
    <source>
        <dbReference type="Google" id="ProtNLM"/>
    </source>
</evidence>
<dbReference type="RefSeq" id="WP_176293920.1">
    <property type="nucleotide sequence ID" value="NZ_CP051177.1"/>
</dbReference>
<reference evidence="2" key="2">
    <citation type="submission" date="2020-06" db="EMBL/GenBank/DDBJ databases">
        <title>Isolation of Planomicrobium glaciei.</title>
        <authorList>
            <person name="Malisova L."/>
            <person name="Safrankova R."/>
            <person name="Jakubu V."/>
            <person name="Spanelova P."/>
        </authorList>
    </citation>
    <scope>NUCLEOTIDE SEQUENCE [LARGE SCALE GENOMIC DNA]</scope>
    <source>
        <strain evidence="2">NRL-ATB46093</strain>
    </source>
</reference>